<keyword evidence="2" id="KW-1185">Reference proteome</keyword>
<proteinExistence type="predicted"/>
<dbReference type="Proteomes" id="UP000515878">
    <property type="component" value="Segment"/>
</dbReference>
<dbReference type="RefSeq" id="YP_009952224.1">
    <property type="nucleotide sequence ID" value="NC_051609.1"/>
</dbReference>
<evidence type="ECO:0000313" key="1">
    <source>
        <dbReference type="EMBL" id="QNJ58302.1"/>
    </source>
</evidence>
<sequence>MVILKTAPWAFYHQRRAARLLGLRRRDIGGLVARGTLRGVRVHDGAGGWVWAVNCHDVDTLAASPNYRHARDIPDIRMLRAIDDATQPWGNALRGDVTRVLGGVPLDSQLARGEVPGVPWKVVLAKFRRVAGRGLADGCDCGCRGDWSLTDKGRALVELSRCVDAPCYRHAEHADRAARRPGLRAVLR</sequence>
<reference evidence="1 2" key="1">
    <citation type="submission" date="2020-07" db="EMBL/GenBank/DDBJ databases">
        <authorList>
            <person name="Pollenz R.S."/>
            <person name="Bancroft C.T."/>
            <person name="Cornely K."/>
            <person name="Smith L.A."/>
            <person name="Fackenthal J.D."/>
            <person name="Perez M.T."/>
            <person name="Gainey M.D."/>
            <person name="Carvell W.N."/>
            <person name="Spence R.D."/>
            <person name="Chalal J."/>
            <person name="Beyer A.R."/>
            <person name="Garlena R.A."/>
            <person name="Russell D.A."/>
            <person name="Pope W.H."/>
            <person name="Jacobs-Sera D."/>
            <person name="Hatfull G.F."/>
        </authorList>
    </citation>
    <scope>NUCLEOTIDE SEQUENCE [LARGE SCALE GENOMIC DNA]</scope>
</reference>
<dbReference type="GeneID" id="60323670"/>
<evidence type="ECO:0000313" key="2">
    <source>
        <dbReference type="Proteomes" id="UP000515878"/>
    </source>
</evidence>
<name>A0A7G8LM30_9CAUD</name>
<dbReference type="EMBL" id="MT723940">
    <property type="protein sequence ID" value="QNJ58302.1"/>
    <property type="molecule type" value="Genomic_DNA"/>
</dbReference>
<organism evidence="1 2">
    <name type="scientific">Mycobacterium phage Ellie</name>
    <dbReference type="NCBI Taxonomy" id="2762405"/>
    <lineage>
        <taxon>Viruses</taxon>
        <taxon>Duplodnaviria</taxon>
        <taxon>Heunggongvirae</taxon>
        <taxon>Uroviricota</taxon>
        <taxon>Caudoviricetes</taxon>
        <taxon>Weiservirinae</taxon>
        <taxon>Amginevirus</taxon>
        <taxon>Amginevirus ellie</taxon>
    </lineage>
</organism>
<protein>
    <submittedName>
        <fullName evidence="1">Helix-turn-helix DNA binding protein</fullName>
    </submittedName>
</protein>
<gene>
    <name evidence="1" type="primary">79</name>
    <name evidence="1" type="ORF">SEA_ELLIE_79</name>
</gene>
<accession>A0A7G8LM30</accession>
<dbReference type="KEGG" id="vg:60323670"/>